<dbReference type="Proteomes" id="UP000471381">
    <property type="component" value="Unassembled WGS sequence"/>
</dbReference>
<dbReference type="AlphaFoldDB" id="A0A6N9TDX2"/>
<feature type="transmembrane region" description="Helical" evidence="1">
    <location>
        <begin position="59"/>
        <end position="76"/>
    </location>
</feature>
<comment type="caution">
    <text evidence="2">The sequence shown here is derived from an EMBL/GenBank/DDBJ whole genome shotgun (WGS) entry which is preliminary data.</text>
</comment>
<evidence type="ECO:0000256" key="1">
    <source>
        <dbReference type="SAM" id="Phobius"/>
    </source>
</evidence>
<feature type="transmembrane region" description="Helical" evidence="1">
    <location>
        <begin position="88"/>
        <end position="112"/>
    </location>
</feature>
<organism evidence="2 3">
    <name type="scientific">Alteromonas genovensis</name>
    <dbReference type="NCBI Taxonomy" id="471225"/>
    <lineage>
        <taxon>Bacteria</taxon>
        <taxon>Pseudomonadati</taxon>
        <taxon>Pseudomonadota</taxon>
        <taxon>Gammaproteobacteria</taxon>
        <taxon>Alteromonadales</taxon>
        <taxon>Alteromonadaceae</taxon>
        <taxon>Alteromonas/Salinimonas group</taxon>
        <taxon>Alteromonas</taxon>
    </lineage>
</organism>
<proteinExistence type="predicted"/>
<gene>
    <name evidence="2" type="ORF">GTQ48_08235</name>
</gene>
<reference evidence="2 3" key="1">
    <citation type="submission" date="2020-01" db="EMBL/GenBank/DDBJ databases">
        <title>Genomes of bacteria type strains.</title>
        <authorList>
            <person name="Chen J."/>
            <person name="Zhu S."/>
            <person name="Yang J."/>
        </authorList>
    </citation>
    <scope>NUCLEOTIDE SEQUENCE [LARGE SCALE GENOMIC DNA]</scope>
    <source>
        <strain evidence="2 3">LMG 24078</strain>
    </source>
</reference>
<name>A0A6N9TDX2_9ALTE</name>
<protein>
    <submittedName>
        <fullName evidence="2">DUF2919 family protein</fullName>
    </submittedName>
</protein>
<feature type="transmembrane region" description="Helical" evidence="1">
    <location>
        <begin position="118"/>
        <end position="138"/>
    </location>
</feature>
<dbReference type="EMBL" id="JAAAWO010000005">
    <property type="protein sequence ID" value="NDW15507.1"/>
    <property type="molecule type" value="Genomic_DNA"/>
</dbReference>
<keyword evidence="1" id="KW-0812">Transmembrane</keyword>
<dbReference type="RefSeq" id="WP_163106235.1">
    <property type="nucleotide sequence ID" value="NZ_JAAAWO010000005.1"/>
</dbReference>
<sequence length="168" mass="19739">MLKLPLKYYDESGRILPPVWLYSLLLLLCIDWLVFIFSVASRTQTTDLLAFFYPQKEALGLNLVASLPVLITLVLISQRERLWKHDLVSWRHCILPSIQIGVLILLTSQIYYLMHHQWGFEVVTAVKILLYSVTLYVVTRSRHLKWMIYDWATPFVETIETPDEQSEE</sequence>
<evidence type="ECO:0000313" key="3">
    <source>
        <dbReference type="Proteomes" id="UP000471381"/>
    </source>
</evidence>
<feature type="transmembrane region" description="Helical" evidence="1">
    <location>
        <begin position="20"/>
        <end position="39"/>
    </location>
</feature>
<keyword evidence="3" id="KW-1185">Reference proteome</keyword>
<accession>A0A6N9TDX2</accession>
<dbReference type="InterPro" id="IPR021318">
    <property type="entry name" value="DUF2919"/>
</dbReference>
<dbReference type="Pfam" id="PF11143">
    <property type="entry name" value="DUF2919"/>
    <property type="match status" value="1"/>
</dbReference>
<keyword evidence="1" id="KW-1133">Transmembrane helix</keyword>
<keyword evidence="1" id="KW-0472">Membrane</keyword>
<evidence type="ECO:0000313" key="2">
    <source>
        <dbReference type="EMBL" id="NDW15507.1"/>
    </source>
</evidence>